<feature type="transmembrane region" description="Helical" evidence="2">
    <location>
        <begin position="83"/>
        <end position="107"/>
    </location>
</feature>
<comment type="caution">
    <text evidence="3">The sequence shown here is derived from an EMBL/GenBank/DDBJ whole genome shotgun (WGS) entry which is preliminary data.</text>
</comment>
<reference evidence="3 4" key="1">
    <citation type="submission" date="2016-07" db="EMBL/GenBank/DDBJ databases">
        <title>Draft genome sequence of Prauserella muralis DSM 45305, isolated from a mould-covered wall in an indoor environment.</title>
        <authorList>
            <person name="Ruckert C."/>
            <person name="Albersmeier A."/>
            <person name="Jiang C.-L."/>
            <person name="Jiang Y."/>
            <person name="Kalinowski J."/>
            <person name="Schneider O."/>
            <person name="Winkler A."/>
            <person name="Zotchev S.B."/>
        </authorList>
    </citation>
    <scope>NUCLEOTIDE SEQUENCE [LARGE SCALE GENOMIC DNA]</scope>
    <source>
        <strain evidence="3 4">DSM 45305</strain>
    </source>
</reference>
<keyword evidence="4" id="KW-1185">Reference proteome</keyword>
<dbReference type="Proteomes" id="UP000249915">
    <property type="component" value="Unassembled WGS sequence"/>
</dbReference>
<feature type="transmembrane region" description="Helical" evidence="2">
    <location>
        <begin position="127"/>
        <end position="149"/>
    </location>
</feature>
<protein>
    <submittedName>
        <fullName evidence="3">Uncharacterized protein</fullName>
    </submittedName>
</protein>
<evidence type="ECO:0000313" key="3">
    <source>
        <dbReference type="EMBL" id="PXY21367.1"/>
    </source>
</evidence>
<dbReference type="Pfam" id="PF09534">
    <property type="entry name" value="Trp_oprn_chp"/>
    <property type="match status" value="1"/>
</dbReference>
<evidence type="ECO:0000313" key="4">
    <source>
        <dbReference type="Proteomes" id="UP000249915"/>
    </source>
</evidence>
<evidence type="ECO:0000256" key="1">
    <source>
        <dbReference type="SAM" id="MobiDB-lite"/>
    </source>
</evidence>
<dbReference type="AlphaFoldDB" id="A0A2V4AMB7"/>
<keyword evidence="2" id="KW-0812">Transmembrane</keyword>
<feature type="transmembrane region" description="Helical" evidence="2">
    <location>
        <begin position="55"/>
        <end position="76"/>
    </location>
</feature>
<dbReference type="EMBL" id="MASW01000006">
    <property type="protein sequence ID" value="PXY21367.1"/>
    <property type="molecule type" value="Genomic_DNA"/>
</dbReference>
<keyword evidence="2" id="KW-1133">Transmembrane helix</keyword>
<dbReference type="InterPro" id="IPR019051">
    <property type="entry name" value="Trp_biosyn_TM_oprn/chp"/>
</dbReference>
<sequence>MASTPASKRPLWIVVGVLLLSAAALWGSARLVWIEVPPGTTVDGAVTGDLTGSDLAAWPTPIALFGLAAVAAALGARGWARRVLGVLLLAVGVWVLWLTLGGSAYDVTWTGRAPGYGSEPGEPVRTLWGPAAAVTGGVLMAAGGALLTWRGHRMPRMGARYAAPGTQRARKDPDTELWDALSDGDDPTTRS</sequence>
<name>A0A2V4AMB7_9PSEU</name>
<feature type="compositionally biased region" description="Acidic residues" evidence="1">
    <location>
        <begin position="182"/>
        <end position="191"/>
    </location>
</feature>
<evidence type="ECO:0000256" key="2">
    <source>
        <dbReference type="SAM" id="Phobius"/>
    </source>
</evidence>
<feature type="region of interest" description="Disordered" evidence="1">
    <location>
        <begin position="162"/>
        <end position="191"/>
    </location>
</feature>
<gene>
    <name evidence="3" type="ORF">BAY60_24260</name>
</gene>
<keyword evidence="2" id="KW-0472">Membrane</keyword>
<dbReference type="OrthoDB" id="3697582at2"/>
<accession>A0A2V4AMB7</accession>
<proteinExistence type="predicted"/>
<organism evidence="3 4">
    <name type="scientific">Prauserella muralis</name>
    <dbReference type="NCBI Taxonomy" id="588067"/>
    <lineage>
        <taxon>Bacteria</taxon>
        <taxon>Bacillati</taxon>
        <taxon>Actinomycetota</taxon>
        <taxon>Actinomycetes</taxon>
        <taxon>Pseudonocardiales</taxon>
        <taxon>Pseudonocardiaceae</taxon>
        <taxon>Prauserella</taxon>
    </lineage>
</organism>